<dbReference type="Pfam" id="PF00149">
    <property type="entry name" value="Metallophos"/>
    <property type="match status" value="1"/>
</dbReference>
<dbReference type="InterPro" id="IPR051918">
    <property type="entry name" value="STPP_CPPED1"/>
</dbReference>
<dbReference type="Proteomes" id="UP001057498">
    <property type="component" value="Chromosome"/>
</dbReference>
<protein>
    <recommendedName>
        <fullName evidence="1">Calcineurin-like phosphoesterase domain-containing protein</fullName>
    </recommendedName>
</protein>
<feature type="domain" description="Calcineurin-like phosphoesterase" evidence="1">
    <location>
        <begin position="242"/>
        <end position="447"/>
    </location>
</feature>
<dbReference type="PANTHER" id="PTHR43143:SF1">
    <property type="entry name" value="SERINE_THREONINE-PROTEIN PHOSPHATASE CPPED1"/>
    <property type="match status" value="1"/>
</dbReference>
<organism evidence="2 3">
    <name type="scientific">Sphaerotilus microaerophilus</name>
    <dbReference type="NCBI Taxonomy" id="2914710"/>
    <lineage>
        <taxon>Bacteria</taxon>
        <taxon>Pseudomonadati</taxon>
        <taxon>Pseudomonadota</taxon>
        <taxon>Betaproteobacteria</taxon>
        <taxon>Burkholderiales</taxon>
        <taxon>Sphaerotilaceae</taxon>
        <taxon>Sphaerotilus</taxon>
    </lineage>
</organism>
<evidence type="ECO:0000313" key="3">
    <source>
        <dbReference type="Proteomes" id="UP001057498"/>
    </source>
</evidence>
<dbReference type="Gene3D" id="3.60.21.10">
    <property type="match status" value="1"/>
</dbReference>
<gene>
    <name evidence="2" type="ORF">CATMQ487_25640</name>
</gene>
<dbReference type="SUPFAM" id="SSF56300">
    <property type="entry name" value="Metallo-dependent phosphatases"/>
    <property type="match status" value="1"/>
</dbReference>
<dbReference type="EMBL" id="AP025730">
    <property type="protein sequence ID" value="BDI05594.1"/>
    <property type="molecule type" value="Genomic_DNA"/>
</dbReference>
<dbReference type="PANTHER" id="PTHR43143">
    <property type="entry name" value="METALLOPHOSPHOESTERASE, CALCINEURIN SUPERFAMILY"/>
    <property type="match status" value="1"/>
</dbReference>
<dbReference type="InterPro" id="IPR029052">
    <property type="entry name" value="Metallo-depent_PP-like"/>
</dbReference>
<evidence type="ECO:0000313" key="2">
    <source>
        <dbReference type="EMBL" id="BDI05594.1"/>
    </source>
</evidence>
<name>A0ABN6PKA4_9BURK</name>
<dbReference type="InterPro" id="IPR004843">
    <property type="entry name" value="Calcineurin-like_PHP"/>
</dbReference>
<sequence length="561" mass="61183">MVMNLQIAYQLIVALVLLTSISIRAEETNSIDQTATISSDTPRRNVQCVFVRPQGASSVPATCIAVHEQTGRVLSFCKGVSRCVLGTPGLPIINGIRIWSPDSTRQSPVYPIGLPAQVVFPLLPRLATNRKGPWLTDVTSSSVVIRWETDVPARSVIHIATPPGPAVRSVPRWVGGSAKCDDSGKNCVHSVRVTGLATNSRYSFLIGDVKPALRPAPGLSIGQHPAGSIVTAPTAGDFSFSVLGDVQAQTSYHWTVWKDVSAFSAALQINMGRNGGPVFHTGDMTQKFGESEAETRKRWSEFFANGSLLLKDNPFYPAIGNNDDSSSFKKYFGTEGPAAPATYYSVDYGRTHFVVLAEPGEPGLGSCGSSPSSQVQWLRNDLANASARLDIDNIIVIAHHGPRGYGGYYGHNMELLACLESMFMDDSGPTDFFKKLRLVLSGHHHYYQRIEHEHIVSGLRRKVQYVTVGTAGAVHRCPDNSPEVKMMSPICPDADGTNDYQSVVVRVRGPMIELRTYNFAYDKVTGQKVSRGPRNKWYSMIDCVAFDANGDEIQDQATCQE</sequence>
<proteinExistence type="predicted"/>
<keyword evidence="3" id="KW-1185">Reference proteome</keyword>
<reference evidence="2" key="1">
    <citation type="submission" date="2022-04" db="EMBL/GenBank/DDBJ databases">
        <title>Whole genome sequence of Sphaerotilus sp. FB-5.</title>
        <authorList>
            <person name="Takeda M."/>
            <person name="Narihara S."/>
            <person name="Akimoto M."/>
            <person name="Akimoto R."/>
            <person name="Nishiyashiki S."/>
            <person name="Murakami T."/>
        </authorList>
    </citation>
    <scope>NUCLEOTIDE SEQUENCE</scope>
    <source>
        <strain evidence="2">FB-5</strain>
    </source>
</reference>
<accession>A0ABN6PKA4</accession>
<evidence type="ECO:0000259" key="1">
    <source>
        <dbReference type="Pfam" id="PF00149"/>
    </source>
</evidence>